<feature type="region of interest" description="Disordered" evidence="1">
    <location>
        <begin position="54"/>
        <end position="80"/>
    </location>
</feature>
<evidence type="ECO:0000313" key="2">
    <source>
        <dbReference type="EMBL" id="GAB0194670.1"/>
    </source>
</evidence>
<comment type="caution">
    <text evidence="2">The sequence shown here is derived from an EMBL/GenBank/DDBJ whole genome shotgun (WGS) entry which is preliminary data.</text>
</comment>
<gene>
    <name evidence="2" type="ORF">GRJ2_001932300</name>
</gene>
<keyword evidence="3" id="KW-1185">Reference proteome</keyword>
<dbReference type="AlphaFoldDB" id="A0ABC9XC29"/>
<organism evidence="2 3">
    <name type="scientific">Grus japonensis</name>
    <name type="common">Japanese crane</name>
    <name type="synonym">Red-crowned crane</name>
    <dbReference type="NCBI Taxonomy" id="30415"/>
    <lineage>
        <taxon>Eukaryota</taxon>
        <taxon>Metazoa</taxon>
        <taxon>Chordata</taxon>
        <taxon>Craniata</taxon>
        <taxon>Vertebrata</taxon>
        <taxon>Euteleostomi</taxon>
        <taxon>Archelosauria</taxon>
        <taxon>Archosauria</taxon>
        <taxon>Dinosauria</taxon>
        <taxon>Saurischia</taxon>
        <taxon>Theropoda</taxon>
        <taxon>Coelurosauria</taxon>
        <taxon>Aves</taxon>
        <taxon>Neognathae</taxon>
        <taxon>Neoaves</taxon>
        <taxon>Gruiformes</taxon>
        <taxon>Gruidae</taxon>
        <taxon>Grus</taxon>
    </lineage>
</organism>
<reference evidence="2 3" key="1">
    <citation type="submission" date="2024-06" db="EMBL/GenBank/DDBJ databases">
        <title>The draft genome of Grus japonensis, version 3.</title>
        <authorList>
            <person name="Nabeshima K."/>
            <person name="Suzuki S."/>
            <person name="Onuma M."/>
        </authorList>
    </citation>
    <scope>NUCLEOTIDE SEQUENCE [LARGE SCALE GENOMIC DNA]</scope>
    <source>
        <strain evidence="2 3">451A</strain>
    </source>
</reference>
<name>A0ABC9XC29_GRUJA</name>
<proteinExistence type="predicted"/>
<evidence type="ECO:0000256" key="1">
    <source>
        <dbReference type="SAM" id="MobiDB-lite"/>
    </source>
</evidence>
<protein>
    <submittedName>
        <fullName evidence="2">Uncharacterized protein</fullName>
    </submittedName>
</protein>
<accession>A0ABC9XC29</accession>
<dbReference type="Proteomes" id="UP001623348">
    <property type="component" value="Unassembled WGS sequence"/>
</dbReference>
<dbReference type="EMBL" id="BAAFJT010000011">
    <property type="protein sequence ID" value="GAB0194670.1"/>
    <property type="molecule type" value="Genomic_DNA"/>
</dbReference>
<sequence>MRRGFTSRELRFPGGRARGLCHLLPLPHRFSQRRLARCDAAPSVVTRKVCARHSNRGRRGVCGAERRSRGQRRRPSGALGRQQKFVPVFCACPGRSAHSSRLSHDFRIWACGLQG</sequence>
<evidence type="ECO:0000313" key="3">
    <source>
        <dbReference type="Proteomes" id="UP001623348"/>
    </source>
</evidence>